<evidence type="ECO:0000256" key="4">
    <source>
        <dbReference type="ARBA" id="ARBA00023136"/>
    </source>
</evidence>
<dbReference type="AlphaFoldDB" id="A0A2W1BME8"/>
<keyword evidence="9" id="KW-1185">Reference proteome</keyword>
<organism evidence="8 9">
    <name type="scientific">Helicoverpa armigera</name>
    <name type="common">Cotton bollworm</name>
    <name type="synonym">Heliothis armigera</name>
    <dbReference type="NCBI Taxonomy" id="29058"/>
    <lineage>
        <taxon>Eukaryota</taxon>
        <taxon>Metazoa</taxon>
        <taxon>Ecdysozoa</taxon>
        <taxon>Arthropoda</taxon>
        <taxon>Hexapoda</taxon>
        <taxon>Insecta</taxon>
        <taxon>Pterygota</taxon>
        <taxon>Neoptera</taxon>
        <taxon>Endopterygota</taxon>
        <taxon>Lepidoptera</taxon>
        <taxon>Glossata</taxon>
        <taxon>Ditrysia</taxon>
        <taxon>Noctuoidea</taxon>
        <taxon>Noctuidae</taxon>
        <taxon>Heliothinae</taxon>
        <taxon>Helicoverpa</taxon>
    </lineage>
</organism>
<gene>
    <name evidence="8" type="primary">HaOG204858</name>
    <name evidence="8" type="ORF">B5X24_HaOG204858</name>
</gene>
<dbReference type="SUPFAM" id="SSF103473">
    <property type="entry name" value="MFS general substrate transporter"/>
    <property type="match status" value="1"/>
</dbReference>
<feature type="transmembrane region" description="Helical" evidence="6">
    <location>
        <begin position="31"/>
        <end position="48"/>
    </location>
</feature>
<feature type="transmembrane region" description="Helical" evidence="6">
    <location>
        <begin position="91"/>
        <end position="112"/>
    </location>
</feature>
<keyword evidence="2 6" id="KW-0812">Transmembrane</keyword>
<dbReference type="OrthoDB" id="2261376at2759"/>
<comment type="subcellular location">
    <subcellularLocation>
        <location evidence="1">Membrane</location>
        <topology evidence="1">Multi-pass membrane protein</topology>
    </subcellularLocation>
</comment>
<dbReference type="InterPro" id="IPR036259">
    <property type="entry name" value="MFS_trans_sf"/>
</dbReference>
<dbReference type="Gene3D" id="1.20.1250.20">
    <property type="entry name" value="MFS general substrate transporter like domains"/>
    <property type="match status" value="1"/>
</dbReference>
<reference evidence="8 9" key="1">
    <citation type="journal article" date="2017" name="BMC Biol.">
        <title>Genomic innovations, transcriptional plasticity and gene loss underlying the evolution and divergence of two highly polyphagous and invasive Helicoverpa pest species.</title>
        <authorList>
            <person name="Pearce S.L."/>
            <person name="Clarke D.F."/>
            <person name="East P.D."/>
            <person name="Elfekih S."/>
            <person name="Gordon K.H."/>
            <person name="Jermiin L.S."/>
            <person name="McGaughran A."/>
            <person name="Oakeshott J.G."/>
            <person name="Papanikolaou A."/>
            <person name="Perera O.P."/>
            <person name="Rane R.V."/>
            <person name="Richards S."/>
            <person name="Tay W.T."/>
            <person name="Walsh T.K."/>
            <person name="Anderson A."/>
            <person name="Anderson C.J."/>
            <person name="Asgari S."/>
            <person name="Board P.G."/>
            <person name="Bretschneider A."/>
            <person name="Campbell P.M."/>
            <person name="Chertemps T."/>
            <person name="Christeller J.T."/>
            <person name="Coppin C.W."/>
            <person name="Downes S.J."/>
            <person name="Duan G."/>
            <person name="Farnsworth C.A."/>
            <person name="Good R.T."/>
            <person name="Han L.B."/>
            <person name="Han Y.C."/>
            <person name="Hatje K."/>
            <person name="Horne I."/>
            <person name="Huang Y.P."/>
            <person name="Hughes D.S."/>
            <person name="Jacquin-Joly E."/>
            <person name="James W."/>
            <person name="Jhangiani S."/>
            <person name="Kollmar M."/>
            <person name="Kuwar S.S."/>
            <person name="Li S."/>
            <person name="Liu N.Y."/>
            <person name="Maibeche M.T."/>
            <person name="Miller J.R."/>
            <person name="Montagne N."/>
            <person name="Perry T."/>
            <person name="Qu J."/>
            <person name="Song S.V."/>
            <person name="Sutton G.G."/>
            <person name="Vogel H."/>
            <person name="Walenz B.P."/>
            <person name="Xu W."/>
            <person name="Zhang H.J."/>
            <person name="Zou Z."/>
            <person name="Batterham P."/>
            <person name="Edwards O.R."/>
            <person name="Feyereisen R."/>
            <person name="Gibbs R.A."/>
            <person name="Heckel D.G."/>
            <person name="McGrath A."/>
            <person name="Robin C."/>
            <person name="Scherer S.E."/>
            <person name="Worley K.C."/>
            <person name="Wu Y.D."/>
        </authorList>
    </citation>
    <scope>NUCLEOTIDE SEQUENCE [LARGE SCALE GENOMIC DNA]</scope>
    <source>
        <strain evidence="8">Harm_GR_Male_#8</strain>
        <tissue evidence="8">Whole organism</tissue>
    </source>
</reference>
<evidence type="ECO:0000256" key="6">
    <source>
        <dbReference type="SAM" id="Phobius"/>
    </source>
</evidence>
<keyword evidence="3 6" id="KW-1133">Transmembrane helix</keyword>
<proteinExistence type="predicted"/>
<evidence type="ECO:0000256" key="5">
    <source>
        <dbReference type="SAM" id="MobiDB-lite"/>
    </source>
</evidence>
<evidence type="ECO:0000256" key="3">
    <source>
        <dbReference type="ARBA" id="ARBA00022989"/>
    </source>
</evidence>
<dbReference type="EMBL" id="KZ149964">
    <property type="protein sequence ID" value="PZC76252.1"/>
    <property type="molecule type" value="Genomic_DNA"/>
</dbReference>
<feature type="region of interest" description="Disordered" evidence="5">
    <location>
        <begin position="170"/>
        <end position="190"/>
    </location>
</feature>
<evidence type="ECO:0000313" key="8">
    <source>
        <dbReference type="EMBL" id="PZC76252.1"/>
    </source>
</evidence>
<evidence type="ECO:0000259" key="7">
    <source>
        <dbReference type="PROSITE" id="PS50850"/>
    </source>
</evidence>
<feature type="transmembrane region" description="Helical" evidence="6">
    <location>
        <begin position="295"/>
        <end position="318"/>
    </location>
</feature>
<dbReference type="Pfam" id="PF00083">
    <property type="entry name" value="Sugar_tr"/>
    <property type="match status" value="1"/>
</dbReference>
<dbReference type="GO" id="GO:0016020">
    <property type="term" value="C:membrane"/>
    <property type="evidence" value="ECO:0007669"/>
    <property type="project" value="UniProtKB-SubCell"/>
</dbReference>
<feature type="transmembrane region" description="Helical" evidence="6">
    <location>
        <begin position="118"/>
        <end position="136"/>
    </location>
</feature>
<keyword evidence="4 6" id="KW-0472">Membrane</keyword>
<dbReference type="PROSITE" id="PS50850">
    <property type="entry name" value="MFS"/>
    <property type="match status" value="1"/>
</dbReference>
<evidence type="ECO:0000256" key="1">
    <source>
        <dbReference type="ARBA" id="ARBA00004141"/>
    </source>
</evidence>
<sequence>MRTLVGSIHVAGVFAALPVTAFISDTYGRRVALVITAVSPAVMGVIRAFSSSYIMYLCFEFLDSFVGAGVYSTAFILALEMVGPDKRVLGGNLISSTFAMGQVVTALVAWVVPYWRTYTLVIYAPSVLFIIYYWLVEESVRWLISKGNNKEAARIIFKAAKMNRKKLSPETMRTLTEQPEEKKPAQNESETAEVDSRSILVQVIKSKRIMCRLLVCSFWWITLTFVYYGLSINSVSLAGNSYVNFILTSLVEIPGYCLSVLTLDRFGRKSSTMTAFIVCGLSLVAMPFVPESIPWLATTLNLLGKLCISMAFSSVYIYTGELKVKQIAV</sequence>
<dbReference type="Proteomes" id="UP000249218">
    <property type="component" value="Unassembled WGS sequence"/>
</dbReference>
<dbReference type="PANTHER" id="PTHR24064">
    <property type="entry name" value="SOLUTE CARRIER FAMILY 22 MEMBER"/>
    <property type="match status" value="1"/>
</dbReference>
<feature type="transmembrane region" description="Helical" evidence="6">
    <location>
        <begin position="270"/>
        <end position="289"/>
    </location>
</feature>
<dbReference type="InterPro" id="IPR005829">
    <property type="entry name" value="Sugar_transporter_CS"/>
</dbReference>
<feature type="transmembrane region" description="Helical" evidence="6">
    <location>
        <begin position="54"/>
        <end position="79"/>
    </location>
</feature>
<accession>A0A2W1BME8</accession>
<protein>
    <recommendedName>
        <fullName evidence="7">Major facilitator superfamily (MFS) profile domain-containing protein</fullName>
    </recommendedName>
</protein>
<name>A0A2W1BME8_HELAM</name>
<feature type="transmembrane region" description="Helical" evidence="6">
    <location>
        <begin position="242"/>
        <end position="263"/>
    </location>
</feature>
<dbReference type="InterPro" id="IPR020846">
    <property type="entry name" value="MFS_dom"/>
</dbReference>
<dbReference type="PROSITE" id="PS00216">
    <property type="entry name" value="SUGAR_TRANSPORT_1"/>
    <property type="match status" value="1"/>
</dbReference>
<dbReference type="InterPro" id="IPR005828">
    <property type="entry name" value="MFS_sugar_transport-like"/>
</dbReference>
<dbReference type="GO" id="GO:0022857">
    <property type="term" value="F:transmembrane transporter activity"/>
    <property type="evidence" value="ECO:0007669"/>
    <property type="project" value="InterPro"/>
</dbReference>
<evidence type="ECO:0000256" key="2">
    <source>
        <dbReference type="ARBA" id="ARBA00022692"/>
    </source>
</evidence>
<feature type="transmembrane region" description="Helical" evidence="6">
    <location>
        <begin position="209"/>
        <end position="230"/>
    </location>
</feature>
<feature type="domain" description="Major facilitator superfamily (MFS) profile" evidence="7">
    <location>
        <begin position="1"/>
        <end position="329"/>
    </location>
</feature>
<evidence type="ECO:0000313" key="9">
    <source>
        <dbReference type="Proteomes" id="UP000249218"/>
    </source>
</evidence>
<feature type="transmembrane region" description="Helical" evidence="6">
    <location>
        <begin position="6"/>
        <end position="24"/>
    </location>
</feature>